<evidence type="ECO:0000259" key="1">
    <source>
        <dbReference type="Pfam" id="PF00534"/>
    </source>
</evidence>
<dbReference type="AlphaFoldDB" id="A0A1S9NAA6"/>
<accession>A0A1S9NAA6</accession>
<evidence type="ECO:0000313" key="3">
    <source>
        <dbReference type="EMBL" id="OOP74331.1"/>
    </source>
</evidence>
<dbReference type="PANTHER" id="PTHR45947:SF3">
    <property type="entry name" value="SULFOQUINOVOSYL TRANSFERASE SQD2"/>
    <property type="match status" value="1"/>
</dbReference>
<dbReference type="SUPFAM" id="SSF53756">
    <property type="entry name" value="UDP-Glycosyltransferase/glycogen phosphorylase"/>
    <property type="match status" value="1"/>
</dbReference>
<comment type="caution">
    <text evidence="3">The sequence shown here is derived from an EMBL/GenBank/DDBJ whole genome shotgun (WGS) entry which is preliminary data.</text>
</comment>
<reference evidence="3 4" key="1">
    <citation type="submission" date="2017-02" db="EMBL/GenBank/DDBJ databases">
        <title>Genome sequence of Clostridium beijerinckii Br21.</title>
        <authorList>
            <person name="Fonseca B.C."/>
            <person name="Guazzaroni M.E."/>
            <person name="Riano-Pachon D.M."/>
            <person name="Reginatto V."/>
        </authorList>
    </citation>
    <scope>NUCLEOTIDE SEQUENCE [LARGE SCALE GENOMIC DNA]</scope>
    <source>
        <strain evidence="3 4">Br21</strain>
    </source>
</reference>
<sequence>MRILITTDVFTPTVNGVVTSVLNLRTQLMRRGHDVRILTLSEDNISRKEENVYYIKSFGVNIYPDARATINFHNEYIEEIIDWEPEVIHSQCEFSSFIFAKVISKKLNIPIIHTYHTMYEYYTHYFIKNKSLGKKVVSFLSRKLLNNVTTVIAPTQKVEEILKSYGVENNIVTIPTGINLEKFENEPIKHEIDELKEELGINKEKKVLVTIGRLAREKNVEELLENMKNLLIKDNNLVLLIVGDGPFRKELEKKAKEISIDENVIFTGMINPKDIHKYYKLGDIFVSASQSETQGLTYLEALASGLPAVCKEDLCLRKVIINSYNGFLYKNSNEYLEAIEIILNDNNLYKRMSHNARKVVEEYSEKSFGRQVESIYLNQLLENGAFLTQQGRYSSTFSN</sequence>
<dbReference type="Pfam" id="PF13439">
    <property type="entry name" value="Glyco_transf_4"/>
    <property type="match status" value="1"/>
</dbReference>
<dbReference type="RefSeq" id="WP_078115133.1">
    <property type="nucleotide sequence ID" value="NZ_MWMH01000002.1"/>
</dbReference>
<feature type="domain" description="Glycosyl transferase family 1" evidence="1">
    <location>
        <begin position="192"/>
        <end position="358"/>
    </location>
</feature>
<dbReference type="InterPro" id="IPR001296">
    <property type="entry name" value="Glyco_trans_1"/>
</dbReference>
<evidence type="ECO:0000313" key="4">
    <source>
        <dbReference type="Proteomes" id="UP000190959"/>
    </source>
</evidence>
<dbReference type="CDD" id="cd03817">
    <property type="entry name" value="GT4_UGDG-like"/>
    <property type="match status" value="1"/>
</dbReference>
<dbReference type="PANTHER" id="PTHR45947">
    <property type="entry name" value="SULFOQUINOVOSYL TRANSFERASE SQD2"/>
    <property type="match status" value="1"/>
</dbReference>
<gene>
    <name evidence="3" type="ORF">CBEIBR21_07530</name>
</gene>
<dbReference type="Gene3D" id="3.40.50.2000">
    <property type="entry name" value="Glycogen Phosphorylase B"/>
    <property type="match status" value="2"/>
</dbReference>
<dbReference type="InterPro" id="IPR028098">
    <property type="entry name" value="Glyco_trans_4-like_N"/>
</dbReference>
<keyword evidence="3" id="KW-0808">Transferase</keyword>
<protein>
    <submittedName>
        <fullName evidence="3">Group 1 glycosyl transferase</fullName>
    </submittedName>
</protein>
<evidence type="ECO:0000259" key="2">
    <source>
        <dbReference type="Pfam" id="PF13439"/>
    </source>
</evidence>
<feature type="domain" description="Glycosyltransferase subfamily 4-like N-terminal" evidence="2">
    <location>
        <begin position="14"/>
        <end position="182"/>
    </location>
</feature>
<name>A0A1S9NAA6_CLOBE</name>
<dbReference type="InterPro" id="IPR050194">
    <property type="entry name" value="Glycosyltransferase_grp1"/>
</dbReference>
<proteinExistence type="predicted"/>
<organism evidence="3 4">
    <name type="scientific">Clostridium beijerinckii</name>
    <name type="common">Clostridium MP</name>
    <dbReference type="NCBI Taxonomy" id="1520"/>
    <lineage>
        <taxon>Bacteria</taxon>
        <taxon>Bacillati</taxon>
        <taxon>Bacillota</taxon>
        <taxon>Clostridia</taxon>
        <taxon>Eubacteriales</taxon>
        <taxon>Clostridiaceae</taxon>
        <taxon>Clostridium</taxon>
    </lineage>
</organism>
<dbReference type="EMBL" id="MWMH01000002">
    <property type="protein sequence ID" value="OOP74331.1"/>
    <property type="molecule type" value="Genomic_DNA"/>
</dbReference>
<dbReference type="Pfam" id="PF00534">
    <property type="entry name" value="Glycos_transf_1"/>
    <property type="match status" value="1"/>
</dbReference>
<dbReference type="Proteomes" id="UP000190959">
    <property type="component" value="Unassembled WGS sequence"/>
</dbReference>
<dbReference type="GO" id="GO:0016758">
    <property type="term" value="F:hexosyltransferase activity"/>
    <property type="evidence" value="ECO:0007669"/>
    <property type="project" value="TreeGrafter"/>
</dbReference>